<accession>A0A6J7HY46</accession>
<sequence length="96" mass="10657">MSDDRRAVARPTRMRIVRTWLPIGIGVAGVALALGVRTDAAYEGGALLISAAVSVWLLNILFRLGVRGDRDRARESDARAYFEQHGRWPDDPKPRS</sequence>
<evidence type="ECO:0000256" key="1">
    <source>
        <dbReference type="SAM" id="Phobius"/>
    </source>
</evidence>
<keyword evidence="1" id="KW-1133">Transmembrane helix</keyword>
<gene>
    <name evidence="2" type="ORF">UFOPK3674_00631</name>
</gene>
<dbReference type="EMBL" id="CAFBMX010000003">
    <property type="protein sequence ID" value="CAB4922589.1"/>
    <property type="molecule type" value="Genomic_DNA"/>
</dbReference>
<feature type="transmembrane region" description="Helical" evidence="1">
    <location>
        <begin position="20"/>
        <end position="38"/>
    </location>
</feature>
<proteinExistence type="predicted"/>
<organism evidence="2">
    <name type="scientific">freshwater metagenome</name>
    <dbReference type="NCBI Taxonomy" id="449393"/>
    <lineage>
        <taxon>unclassified sequences</taxon>
        <taxon>metagenomes</taxon>
        <taxon>ecological metagenomes</taxon>
    </lineage>
</organism>
<reference evidence="2" key="1">
    <citation type="submission" date="2020-05" db="EMBL/GenBank/DDBJ databases">
        <authorList>
            <person name="Chiriac C."/>
            <person name="Salcher M."/>
            <person name="Ghai R."/>
            <person name="Kavagutti S V."/>
        </authorList>
    </citation>
    <scope>NUCLEOTIDE SEQUENCE</scope>
</reference>
<dbReference type="AlphaFoldDB" id="A0A6J7HY46"/>
<keyword evidence="1" id="KW-0472">Membrane</keyword>
<evidence type="ECO:0000313" key="2">
    <source>
        <dbReference type="EMBL" id="CAB4922589.1"/>
    </source>
</evidence>
<name>A0A6J7HY46_9ZZZZ</name>
<keyword evidence="1" id="KW-0812">Transmembrane</keyword>
<feature type="transmembrane region" description="Helical" evidence="1">
    <location>
        <begin position="44"/>
        <end position="66"/>
    </location>
</feature>
<protein>
    <submittedName>
        <fullName evidence="2">Unannotated protein</fullName>
    </submittedName>
</protein>